<dbReference type="Proteomes" id="UP001165565">
    <property type="component" value="Unassembled WGS sequence"/>
</dbReference>
<dbReference type="EMBL" id="JANFAV010000003">
    <property type="protein sequence ID" value="MCW6534613.1"/>
    <property type="molecule type" value="Genomic_DNA"/>
</dbReference>
<dbReference type="AlphaFoldDB" id="A0AA41ZF82"/>
<name>A0AA41ZF82_9SPHN</name>
<comment type="caution">
    <text evidence="1">The sequence shown here is derived from an EMBL/GenBank/DDBJ whole genome shotgun (WGS) entry which is preliminary data.</text>
</comment>
<evidence type="ECO:0000313" key="2">
    <source>
        <dbReference type="Proteomes" id="UP001165565"/>
    </source>
</evidence>
<keyword evidence="2" id="KW-1185">Reference proteome</keyword>
<accession>A0AA41ZF82</accession>
<sequence>MGLIDTILSQLGSNVDVANLATKVGLPQDQVEQAIAALSQAHTEPGDTVEGAAQTTGLPTDILQQIVGHIGGEGSLGQFAQMIGAAGGGGAEGEGGAGGLLSGLAGKLFGR</sequence>
<organism evidence="1 2">
    <name type="scientific">Sphingomonas lycopersici</name>
    <dbReference type="NCBI Taxonomy" id="2951807"/>
    <lineage>
        <taxon>Bacteria</taxon>
        <taxon>Pseudomonadati</taxon>
        <taxon>Pseudomonadota</taxon>
        <taxon>Alphaproteobacteria</taxon>
        <taxon>Sphingomonadales</taxon>
        <taxon>Sphingomonadaceae</taxon>
        <taxon>Sphingomonas</taxon>
    </lineage>
</organism>
<reference evidence="1" key="1">
    <citation type="submission" date="2022-06" db="EMBL/GenBank/DDBJ databases">
        <title>Sphingomonas sp. nov. isolated from rhizosphere soil of tomato.</title>
        <authorList>
            <person name="Dong H."/>
            <person name="Gao R."/>
        </authorList>
    </citation>
    <scope>NUCLEOTIDE SEQUENCE</scope>
    <source>
        <strain evidence="1">MMSM24</strain>
    </source>
</reference>
<dbReference type="RefSeq" id="WP_179511613.1">
    <property type="nucleotide sequence ID" value="NZ_JANFAU010000002.1"/>
</dbReference>
<protein>
    <submittedName>
        <fullName evidence="1">Uncharacterized protein</fullName>
    </submittedName>
</protein>
<gene>
    <name evidence="1" type="ORF">NEE01_07415</name>
</gene>
<evidence type="ECO:0000313" key="1">
    <source>
        <dbReference type="EMBL" id="MCW6534613.1"/>
    </source>
</evidence>
<proteinExistence type="predicted"/>